<dbReference type="KEGG" id="upi:EJG51_010040"/>
<organism evidence="3 4">
    <name type="scientific">Undibacterium piscinae</name>
    <dbReference type="NCBI Taxonomy" id="2495591"/>
    <lineage>
        <taxon>Bacteria</taxon>
        <taxon>Pseudomonadati</taxon>
        <taxon>Pseudomonadota</taxon>
        <taxon>Betaproteobacteria</taxon>
        <taxon>Burkholderiales</taxon>
        <taxon>Oxalobacteraceae</taxon>
        <taxon>Undibacterium</taxon>
    </lineage>
</organism>
<sequence length="128" mass="14234">MAEQSWLGKRLARIRTPRQRTGDEGEEQALAFLRQAGLSLVQRSFLCKGSEIDLIMQDGAALVFVEVRKRASAQFGGALASVTPAKQRRMVHAALVYLQKIKPLPACRFDVVAIQDGRIEWLKNVITA</sequence>
<dbReference type="Pfam" id="PF02021">
    <property type="entry name" value="UPF0102"/>
    <property type="match status" value="1"/>
</dbReference>
<gene>
    <name evidence="3" type="ORF">EJG51_010040</name>
</gene>
<comment type="similarity">
    <text evidence="1 2">Belongs to the UPF0102 family.</text>
</comment>
<dbReference type="InterPro" id="IPR011856">
    <property type="entry name" value="tRNA_endonuc-like_dom_sf"/>
</dbReference>
<protein>
    <recommendedName>
        <fullName evidence="2">UPF0102 protein EJG51_010040</fullName>
    </recommendedName>
</protein>
<name>A0A6M4A5D7_9BURK</name>
<dbReference type="PANTHER" id="PTHR34039:SF1">
    <property type="entry name" value="UPF0102 PROTEIN YRAN"/>
    <property type="match status" value="1"/>
</dbReference>
<evidence type="ECO:0000256" key="2">
    <source>
        <dbReference type="HAMAP-Rule" id="MF_00048"/>
    </source>
</evidence>
<accession>A0A6M4A5D7</accession>
<keyword evidence="4" id="KW-1185">Reference proteome</keyword>
<dbReference type="InterPro" id="IPR003509">
    <property type="entry name" value="UPF0102_YraN-like"/>
</dbReference>
<dbReference type="Gene3D" id="3.40.1350.10">
    <property type="match status" value="1"/>
</dbReference>
<dbReference type="HAMAP" id="MF_00048">
    <property type="entry name" value="UPF0102"/>
    <property type="match status" value="1"/>
</dbReference>
<dbReference type="Proteomes" id="UP000274350">
    <property type="component" value="Chromosome"/>
</dbReference>
<dbReference type="OrthoDB" id="9794876at2"/>
<dbReference type="InterPro" id="IPR011335">
    <property type="entry name" value="Restrct_endonuc-II-like"/>
</dbReference>
<dbReference type="CDD" id="cd20736">
    <property type="entry name" value="PoNe_Nuclease"/>
    <property type="match status" value="1"/>
</dbReference>
<dbReference type="GO" id="GO:0003676">
    <property type="term" value="F:nucleic acid binding"/>
    <property type="evidence" value="ECO:0007669"/>
    <property type="project" value="InterPro"/>
</dbReference>
<evidence type="ECO:0000313" key="3">
    <source>
        <dbReference type="EMBL" id="QJQ06138.1"/>
    </source>
</evidence>
<dbReference type="NCBIfam" id="TIGR00252">
    <property type="entry name" value="YraN family protein"/>
    <property type="match status" value="1"/>
</dbReference>
<evidence type="ECO:0000256" key="1">
    <source>
        <dbReference type="ARBA" id="ARBA00006738"/>
    </source>
</evidence>
<proteinExistence type="inferred from homology"/>
<dbReference type="PANTHER" id="PTHR34039">
    <property type="entry name" value="UPF0102 PROTEIN YRAN"/>
    <property type="match status" value="1"/>
</dbReference>
<dbReference type="SUPFAM" id="SSF52980">
    <property type="entry name" value="Restriction endonuclease-like"/>
    <property type="match status" value="1"/>
</dbReference>
<evidence type="ECO:0000313" key="4">
    <source>
        <dbReference type="Proteomes" id="UP000274350"/>
    </source>
</evidence>
<reference evidence="3 4" key="1">
    <citation type="journal article" date="2019" name="Int. J. Syst. Evol. Microbiol.">
        <title>Undibacterium piscinae sp. nov., isolated from Korean shiner intestine.</title>
        <authorList>
            <person name="Lee S.Y."/>
            <person name="Kang W."/>
            <person name="Kim P.S."/>
            <person name="Kim H.S."/>
            <person name="Sung H."/>
            <person name="Shin N.R."/>
            <person name="Whon T.W."/>
            <person name="Yun J.H."/>
            <person name="Lee J.Y."/>
            <person name="Lee J.Y."/>
            <person name="Jung M.J."/>
            <person name="Jeong Y.S."/>
            <person name="Tak E.J."/>
            <person name="Han J.E."/>
            <person name="Hyun D.W."/>
            <person name="Kang M.S."/>
            <person name="Lee K.E."/>
            <person name="Lee B.H."/>
            <person name="Bae J.W."/>
        </authorList>
    </citation>
    <scope>NUCLEOTIDE SEQUENCE [LARGE SCALE GENOMIC DNA]</scope>
    <source>
        <strain evidence="3 4">S11R28</strain>
    </source>
</reference>
<dbReference type="NCBIfam" id="NF009150">
    <property type="entry name" value="PRK12497.1-3"/>
    <property type="match status" value="1"/>
</dbReference>
<dbReference type="AlphaFoldDB" id="A0A6M4A5D7"/>
<dbReference type="EMBL" id="CP051152">
    <property type="protein sequence ID" value="QJQ06138.1"/>
    <property type="molecule type" value="Genomic_DNA"/>
</dbReference>